<protein>
    <submittedName>
        <fullName evidence="2">Uncharacterized protein</fullName>
    </submittedName>
</protein>
<feature type="compositionally biased region" description="Basic and acidic residues" evidence="1">
    <location>
        <begin position="44"/>
        <end position="55"/>
    </location>
</feature>
<proteinExistence type="predicted"/>
<dbReference type="KEGG" id="bsd:BLASA_1123"/>
<reference evidence="2 3" key="1">
    <citation type="journal article" date="2012" name="J. Bacteriol.">
        <title>Genome Sequence of Blastococcus saxobsidens DD2, a Stone-Inhabiting Bacterium.</title>
        <authorList>
            <person name="Chouaia B."/>
            <person name="Crotti E."/>
            <person name="Brusetti L."/>
            <person name="Daffonchio D."/>
            <person name="Essoussi I."/>
            <person name="Nouioui I."/>
            <person name="Sbissi I."/>
            <person name="Ghodhbane-Gtari F."/>
            <person name="Gtari M."/>
            <person name="Vacherie B."/>
            <person name="Barbe V."/>
            <person name="Medigue C."/>
            <person name="Gury J."/>
            <person name="Pujic P."/>
            <person name="Normand P."/>
        </authorList>
    </citation>
    <scope>NUCLEOTIDE SEQUENCE [LARGE SCALE GENOMIC DNA]</scope>
    <source>
        <strain evidence="2 3">DD2</strain>
    </source>
</reference>
<reference evidence="3" key="2">
    <citation type="submission" date="2012-02" db="EMBL/GenBank/DDBJ databases">
        <title>Complete genome sequence of Blastococcus saxobsidens strain DD2.</title>
        <authorList>
            <person name="Genoscope."/>
        </authorList>
    </citation>
    <scope>NUCLEOTIDE SEQUENCE [LARGE SCALE GENOMIC DNA]</scope>
    <source>
        <strain evidence="3">DD2</strain>
    </source>
</reference>
<evidence type="ECO:0000313" key="3">
    <source>
        <dbReference type="Proteomes" id="UP000007517"/>
    </source>
</evidence>
<organism evidence="2 3">
    <name type="scientific">Blastococcus saxobsidens (strain DD2)</name>
    <dbReference type="NCBI Taxonomy" id="1146883"/>
    <lineage>
        <taxon>Bacteria</taxon>
        <taxon>Bacillati</taxon>
        <taxon>Actinomycetota</taxon>
        <taxon>Actinomycetes</taxon>
        <taxon>Geodermatophilales</taxon>
        <taxon>Geodermatophilaceae</taxon>
        <taxon>Blastococcus</taxon>
    </lineage>
</organism>
<gene>
    <name evidence="2" type="ordered locus">BLASA_1123</name>
</gene>
<dbReference type="HOGENOM" id="CLU_2803894_0_0_11"/>
<feature type="region of interest" description="Disordered" evidence="1">
    <location>
        <begin position="41"/>
        <end position="67"/>
    </location>
</feature>
<dbReference type="AlphaFoldDB" id="H6RW50"/>
<dbReference type="Proteomes" id="UP000007517">
    <property type="component" value="Chromosome"/>
</dbReference>
<sequence length="67" mass="7399">MPQVRPAPVARATSATHRAPLAMASRMSWSVTTLQWHTYMDGSPNRERERGHLPEVDPGNCGQVSLT</sequence>
<name>H6RW50_BLASD</name>
<keyword evidence="3" id="KW-1185">Reference proteome</keyword>
<evidence type="ECO:0000256" key="1">
    <source>
        <dbReference type="SAM" id="MobiDB-lite"/>
    </source>
</evidence>
<evidence type="ECO:0000313" key="2">
    <source>
        <dbReference type="EMBL" id="CCG02067.1"/>
    </source>
</evidence>
<dbReference type="STRING" id="1146883.BLASA_1123"/>
<accession>H6RW50</accession>
<dbReference type="EMBL" id="FO117623">
    <property type="protein sequence ID" value="CCG02067.1"/>
    <property type="molecule type" value="Genomic_DNA"/>
</dbReference>